<evidence type="ECO:0000256" key="1">
    <source>
        <dbReference type="SAM" id="MobiDB-lite"/>
    </source>
</evidence>
<dbReference type="InterPro" id="IPR025948">
    <property type="entry name" value="HTH-like_dom"/>
</dbReference>
<sequence length="109" mass="12424">MLGVSQSGYFAWKDLPASRHQRDDMVMLAHVRPAFALSNGIYGSPRMTRELQDDGFSIGHRRTVRLMRENGLRGRQKHRFKRTTDSENARPVAPDIIEQDSTATALNQK</sequence>
<dbReference type="PANTHER" id="PTHR46889">
    <property type="entry name" value="TRANSPOSASE INSF FOR INSERTION SEQUENCE IS3B-RELATED"/>
    <property type="match status" value="1"/>
</dbReference>
<dbReference type="Pfam" id="PF13276">
    <property type="entry name" value="HTH_21"/>
    <property type="match status" value="1"/>
</dbReference>
<accession>A0ABP7DVE3</accession>
<proteinExistence type="predicted"/>
<reference evidence="4" key="1">
    <citation type="journal article" date="2019" name="Int. J. Syst. Evol. Microbiol.">
        <title>The Global Catalogue of Microorganisms (GCM) 10K type strain sequencing project: providing services to taxonomists for standard genome sequencing and annotation.</title>
        <authorList>
            <consortium name="The Broad Institute Genomics Platform"/>
            <consortium name="The Broad Institute Genome Sequencing Center for Infectious Disease"/>
            <person name="Wu L."/>
            <person name="Ma J."/>
        </authorList>
    </citation>
    <scope>NUCLEOTIDE SEQUENCE [LARGE SCALE GENOMIC DNA]</scope>
    <source>
        <strain evidence="4">JCM 17498</strain>
    </source>
</reference>
<dbReference type="EMBL" id="BAABBF010000003">
    <property type="protein sequence ID" value="GAA3709455.1"/>
    <property type="molecule type" value="Genomic_DNA"/>
</dbReference>
<keyword evidence="4" id="KW-1185">Reference proteome</keyword>
<dbReference type="Proteomes" id="UP001500523">
    <property type="component" value="Unassembled WGS sequence"/>
</dbReference>
<evidence type="ECO:0000259" key="2">
    <source>
        <dbReference type="Pfam" id="PF13276"/>
    </source>
</evidence>
<feature type="compositionally biased region" description="Polar residues" evidence="1">
    <location>
        <begin position="99"/>
        <end position="109"/>
    </location>
</feature>
<name>A0ABP7DVE3_9SPHN</name>
<protein>
    <recommendedName>
        <fullName evidence="2">HTH-like domain-containing protein</fullName>
    </recommendedName>
</protein>
<organism evidence="3 4">
    <name type="scientific">Sphingomonas cynarae</name>
    <dbReference type="NCBI Taxonomy" id="930197"/>
    <lineage>
        <taxon>Bacteria</taxon>
        <taxon>Pseudomonadati</taxon>
        <taxon>Pseudomonadota</taxon>
        <taxon>Alphaproteobacteria</taxon>
        <taxon>Sphingomonadales</taxon>
        <taxon>Sphingomonadaceae</taxon>
        <taxon>Sphingomonas</taxon>
    </lineage>
</organism>
<comment type="caution">
    <text evidence="3">The sequence shown here is derived from an EMBL/GenBank/DDBJ whole genome shotgun (WGS) entry which is preliminary data.</text>
</comment>
<feature type="region of interest" description="Disordered" evidence="1">
    <location>
        <begin position="72"/>
        <end position="109"/>
    </location>
</feature>
<gene>
    <name evidence="3" type="ORF">GCM10022268_18420</name>
</gene>
<feature type="domain" description="HTH-like" evidence="2">
    <location>
        <begin position="28"/>
        <end position="80"/>
    </location>
</feature>
<dbReference type="PANTHER" id="PTHR46889:SF4">
    <property type="entry name" value="TRANSPOSASE INSO FOR INSERTION SEQUENCE ELEMENT IS911B-RELATED"/>
    <property type="match status" value="1"/>
</dbReference>
<evidence type="ECO:0000313" key="4">
    <source>
        <dbReference type="Proteomes" id="UP001500523"/>
    </source>
</evidence>
<dbReference type="InterPro" id="IPR050900">
    <property type="entry name" value="Transposase_IS3/IS150/IS904"/>
</dbReference>
<evidence type="ECO:0000313" key="3">
    <source>
        <dbReference type="EMBL" id="GAA3709455.1"/>
    </source>
</evidence>